<reference evidence="1 2" key="1">
    <citation type="submission" date="2015-08" db="EMBL/GenBank/DDBJ databases">
        <title>Genome sequencing of Penicillium nordicum.</title>
        <authorList>
            <person name="Nguyen H.D."/>
            <person name="Seifert K.A."/>
        </authorList>
    </citation>
    <scope>NUCLEOTIDE SEQUENCE [LARGE SCALE GENOMIC DNA]</scope>
    <source>
        <strain evidence="1 2">DAOMC 185683</strain>
    </source>
</reference>
<evidence type="ECO:0000313" key="2">
    <source>
        <dbReference type="Proteomes" id="UP000037696"/>
    </source>
</evidence>
<protein>
    <submittedName>
        <fullName evidence="1">Uncharacterized protein</fullName>
    </submittedName>
</protein>
<name>A0A0M9WBB1_9EURO</name>
<sequence length="74" mass="8755">MIGLRVLSFWYVAVPGAQQPERLLVVGAPHQIAIFHQITNLQFMYLLYDLPIQKVLRQPVDITYIFRYKKMHIL</sequence>
<dbReference type="Proteomes" id="UP000037696">
    <property type="component" value="Unassembled WGS sequence"/>
</dbReference>
<evidence type="ECO:0000313" key="1">
    <source>
        <dbReference type="EMBL" id="KOS38389.1"/>
    </source>
</evidence>
<dbReference type="EMBL" id="LHQQ01000255">
    <property type="protein sequence ID" value="KOS38389.1"/>
    <property type="molecule type" value="Genomic_DNA"/>
</dbReference>
<comment type="caution">
    <text evidence="1">The sequence shown here is derived from an EMBL/GenBank/DDBJ whole genome shotgun (WGS) entry which is preliminary data.</text>
</comment>
<gene>
    <name evidence="1" type="ORF">ACN38_g10791</name>
</gene>
<proteinExistence type="predicted"/>
<accession>A0A0M9WBB1</accession>
<keyword evidence="2" id="KW-1185">Reference proteome</keyword>
<organism evidence="1 2">
    <name type="scientific">Penicillium nordicum</name>
    <dbReference type="NCBI Taxonomy" id="229535"/>
    <lineage>
        <taxon>Eukaryota</taxon>
        <taxon>Fungi</taxon>
        <taxon>Dikarya</taxon>
        <taxon>Ascomycota</taxon>
        <taxon>Pezizomycotina</taxon>
        <taxon>Eurotiomycetes</taxon>
        <taxon>Eurotiomycetidae</taxon>
        <taxon>Eurotiales</taxon>
        <taxon>Aspergillaceae</taxon>
        <taxon>Penicillium</taxon>
    </lineage>
</organism>
<dbReference type="AlphaFoldDB" id="A0A0M9WBB1"/>